<keyword evidence="2" id="KW-1185">Reference proteome</keyword>
<evidence type="ECO:0000313" key="1">
    <source>
        <dbReference type="EMBL" id="KAK1749869.1"/>
    </source>
</evidence>
<dbReference type="EMBL" id="MU839851">
    <property type="protein sequence ID" value="KAK1749869.1"/>
    <property type="molecule type" value="Genomic_DNA"/>
</dbReference>
<comment type="caution">
    <text evidence="1">The sequence shown here is derived from an EMBL/GenBank/DDBJ whole genome shotgun (WGS) entry which is preliminary data.</text>
</comment>
<organism evidence="1 2">
    <name type="scientific">Echria macrotheca</name>
    <dbReference type="NCBI Taxonomy" id="438768"/>
    <lineage>
        <taxon>Eukaryota</taxon>
        <taxon>Fungi</taxon>
        <taxon>Dikarya</taxon>
        <taxon>Ascomycota</taxon>
        <taxon>Pezizomycotina</taxon>
        <taxon>Sordariomycetes</taxon>
        <taxon>Sordariomycetidae</taxon>
        <taxon>Sordariales</taxon>
        <taxon>Schizotheciaceae</taxon>
        <taxon>Echria</taxon>
    </lineage>
</organism>
<dbReference type="Proteomes" id="UP001239445">
    <property type="component" value="Unassembled WGS sequence"/>
</dbReference>
<dbReference type="AlphaFoldDB" id="A0AAJ0B301"/>
<reference evidence="1" key="1">
    <citation type="submission" date="2023-06" db="EMBL/GenBank/DDBJ databases">
        <title>Genome-scale phylogeny and comparative genomics of the fungal order Sordariales.</title>
        <authorList>
            <consortium name="Lawrence Berkeley National Laboratory"/>
            <person name="Hensen N."/>
            <person name="Bonometti L."/>
            <person name="Westerberg I."/>
            <person name="Brannstrom I.O."/>
            <person name="Guillou S."/>
            <person name="Cros-Aarteil S."/>
            <person name="Calhoun S."/>
            <person name="Haridas S."/>
            <person name="Kuo A."/>
            <person name="Mondo S."/>
            <person name="Pangilinan J."/>
            <person name="Riley R."/>
            <person name="Labutti K."/>
            <person name="Andreopoulos B."/>
            <person name="Lipzen A."/>
            <person name="Chen C."/>
            <person name="Yanf M."/>
            <person name="Daum C."/>
            <person name="Ng V."/>
            <person name="Clum A."/>
            <person name="Steindorff A."/>
            <person name="Ohm R."/>
            <person name="Martin F."/>
            <person name="Silar P."/>
            <person name="Natvig D."/>
            <person name="Lalanne C."/>
            <person name="Gautier V."/>
            <person name="Ament-Velasquez S.L."/>
            <person name="Kruys A."/>
            <person name="Hutchinson M.I."/>
            <person name="Powell A.J."/>
            <person name="Barry K."/>
            <person name="Miller A.N."/>
            <person name="Grigoriev I.V."/>
            <person name="Debuchy R."/>
            <person name="Gladieux P."/>
            <person name="Thoren M.H."/>
            <person name="Johannesson H."/>
        </authorList>
    </citation>
    <scope>NUCLEOTIDE SEQUENCE</scope>
    <source>
        <strain evidence="1">PSN4</strain>
    </source>
</reference>
<protein>
    <submittedName>
        <fullName evidence="1">Uncharacterized protein</fullName>
    </submittedName>
</protein>
<name>A0AAJ0B301_9PEZI</name>
<proteinExistence type="predicted"/>
<gene>
    <name evidence="1" type="ORF">QBC47DRAFT_407537</name>
</gene>
<sequence length="210" mass="24250">MEYLVLISLGVTAALRAPDVIKELRKVSKSRESLDDLLHQGRECQNHLQEVNAEIKRTYRQANQHQPRRHTNQGVPDDLYAETRNLIRYCDHTVEDMMTYHRRFGDSLRVKILHYLAMVKRSRTDVFDRRLYECALWLRIAATTVFLHANYDAAAQWAARNDTAHRARFGVVSGDILGLCQVRAQQLRADIAEALMPGTIRTDGRKMMMG</sequence>
<accession>A0AAJ0B301</accession>
<evidence type="ECO:0000313" key="2">
    <source>
        <dbReference type="Proteomes" id="UP001239445"/>
    </source>
</evidence>